<protein>
    <submittedName>
        <fullName evidence="1">Uncharacterized protein</fullName>
    </submittedName>
</protein>
<evidence type="ECO:0000313" key="1">
    <source>
        <dbReference type="EMBL" id="QFZ28853.1"/>
    </source>
</evidence>
<dbReference type="EMBL" id="CP038488">
    <property type="protein sequence ID" value="QFZ28853.1"/>
    <property type="molecule type" value="Genomic_DNA"/>
</dbReference>
<accession>A0ACD0WNZ9</accession>
<sequence>MANSEIGPKLPPPSSSPSRTMPKSPPWYKKPLRSDPDEPDDNFDFMPGASTPLKVNHAKSIMFLSPMRKLDELHLDAASSSLIDSEHIENRNPDDSFIENEIEADDNEDDECYGPGDKTIITEYGSSDEESSFIKGEPPRFVRKRSRSETPSAMEITPNANFTIPHASSGKNSSAFLANVTSDSFHKASFSASDSTPCPTQPRKKLKFKNMDEDTPSQPSKSSKHVLDFSGSRKVTSSAAALMSKLSDAHDDILEDEDGTTSSYNSGRTSTNQNSTPISQSTPANSRAPSPGLSFEESQQEVNGFKFVRPTHAFKYQTPLSRPTSAFPLHTAQRLRMAYHSTPPTGKYEIVGEFPVSAAGLMDEADESLHIADRRINDPYAAPQPLGNDDRSNMMHLREVYLDSSNKLPLLQHFERDLNVSEMLLYITDGVSVSEFYEAIVYDQDVGEGVLSFLKKERLRWHPDKWVGKLETSIFTKEVIDSLSQVINGLIDDL</sequence>
<organism evidence="1 2">
    <name type="scientific">Clavispora lusitaniae</name>
    <name type="common">Candida lusitaniae</name>
    <dbReference type="NCBI Taxonomy" id="36911"/>
    <lineage>
        <taxon>Eukaryota</taxon>
        <taxon>Fungi</taxon>
        <taxon>Dikarya</taxon>
        <taxon>Ascomycota</taxon>
        <taxon>Saccharomycotina</taxon>
        <taxon>Pichiomycetes</taxon>
        <taxon>Metschnikowiaceae</taxon>
        <taxon>Clavispora</taxon>
    </lineage>
</organism>
<proteinExistence type="predicted"/>
<evidence type="ECO:0000313" key="2">
    <source>
        <dbReference type="Proteomes" id="UP000326582"/>
    </source>
</evidence>
<gene>
    <name evidence="1" type="ORF">EJF14_50070</name>
</gene>
<keyword evidence="2" id="KW-1185">Reference proteome</keyword>
<dbReference type="Proteomes" id="UP000326582">
    <property type="component" value="Chromosome 5"/>
</dbReference>
<name>A0ACD0WNZ9_CLALS</name>
<reference evidence="2" key="1">
    <citation type="journal article" date="2019" name="MBio">
        <title>Comparative genomics for the elucidation of multidrug resistance (MDR) in Candida lusitaniae.</title>
        <authorList>
            <person name="Kannan A."/>
            <person name="Asner S.A."/>
            <person name="Trachsel E."/>
            <person name="Kelly S."/>
            <person name="Parker J."/>
            <person name="Sanglard D."/>
        </authorList>
    </citation>
    <scope>NUCLEOTIDE SEQUENCE [LARGE SCALE GENOMIC DNA]</scope>
    <source>
        <strain evidence="2">P1</strain>
    </source>
</reference>